<evidence type="ECO:0008006" key="3">
    <source>
        <dbReference type="Google" id="ProtNLM"/>
    </source>
</evidence>
<accession>A0ABW7CAI6</accession>
<organism evidence="1 2">
    <name type="scientific">Limnothrix redekei LRLZ20PSL1</name>
    <dbReference type="NCBI Taxonomy" id="3112953"/>
    <lineage>
        <taxon>Bacteria</taxon>
        <taxon>Bacillati</taxon>
        <taxon>Cyanobacteriota</taxon>
        <taxon>Cyanophyceae</taxon>
        <taxon>Pseudanabaenales</taxon>
        <taxon>Pseudanabaenaceae</taxon>
        <taxon>Limnothrix</taxon>
    </lineage>
</organism>
<sequence>MSDLTSTEKKILEALLGMSSGYVLDFSNRSFKDFILDALKIDIYDEKYDHLSGSKANRLRYFWKTESNSTVGTLIESLLEYWKAKKLIAKQVPTIEEESLFRECQKIVNRLKADKSKESHQSSPSSEKFFLSQSQLLSEFDTLAGLQSTEDRQQRGRLLENLLKRVFDLYQISTRKGFVRNEGGEQIDGAFELNGWFYLVECKWTEKLTDIRQLDSLYGKVDRSGKQTLGLFLSIHGWSGHVCPLLKQNCGKSIILMDGYDLRSVLIEYNNLDLKKLLLKKLEHLNFEGEPFLSAAKILEDSTKESAK</sequence>
<dbReference type="Proteomes" id="UP001604335">
    <property type="component" value="Unassembled WGS sequence"/>
</dbReference>
<evidence type="ECO:0000313" key="2">
    <source>
        <dbReference type="Proteomes" id="UP001604335"/>
    </source>
</evidence>
<protein>
    <recommendedName>
        <fullName evidence="3">Restriction endonuclease type IV Mrr domain-containing protein</fullName>
    </recommendedName>
</protein>
<name>A0ABW7CAI6_9CYAN</name>
<comment type="caution">
    <text evidence="1">The sequence shown here is derived from an EMBL/GenBank/DDBJ whole genome shotgun (WGS) entry which is preliminary data.</text>
</comment>
<dbReference type="InterPro" id="IPR011335">
    <property type="entry name" value="Restrct_endonuc-II-like"/>
</dbReference>
<dbReference type="RefSeq" id="WP_393011240.1">
    <property type="nucleotide sequence ID" value="NZ_JAZAQF010000029.1"/>
</dbReference>
<dbReference type="EMBL" id="JAZAQF010000029">
    <property type="protein sequence ID" value="MFG3817134.1"/>
    <property type="molecule type" value="Genomic_DNA"/>
</dbReference>
<keyword evidence="2" id="KW-1185">Reference proteome</keyword>
<reference evidence="2" key="1">
    <citation type="journal article" date="2024" name="Algal Res.">
        <title>Biochemical, toxicological and genomic investigation of a high-biomass producing Limnothrix strain isolated from Italian shallow drinking water reservoir.</title>
        <authorList>
            <person name="Simonazzi M."/>
            <person name="Shishido T.K."/>
            <person name="Delbaje E."/>
            <person name="Wahlsten M."/>
            <person name="Fewer D.P."/>
            <person name="Sivonen K."/>
            <person name="Pezzolesi L."/>
            <person name="Pistocchi R."/>
        </authorList>
    </citation>
    <scope>NUCLEOTIDE SEQUENCE [LARGE SCALE GENOMIC DNA]</scope>
    <source>
        <strain evidence="2">LRLZ20PSL1</strain>
    </source>
</reference>
<gene>
    <name evidence="1" type="ORF">VPK24_05755</name>
</gene>
<dbReference type="SUPFAM" id="SSF52980">
    <property type="entry name" value="Restriction endonuclease-like"/>
    <property type="match status" value="1"/>
</dbReference>
<proteinExistence type="predicted"/>
<evidence type="ECO:0000313" key="1">
    <source>
        <dbReference type="EMBL" id="MFG3817134.1"/>
    </source>
</evidence>